<evidence type="ECO:0000313" key="5">
    <source>
        <dbReference type="Proteomes" id="UP000405075"/>
    </source>
</evidence>
<dbReference type="RefSeq" id="WP_004970370.1">
    <property type="nucleotide sequence ID" value="NZ_AP031566.1"/>
</dbReference>
<evidence type="ECO:0000313" key="7">
    <source>
        <dbReference type="Proteomes" id="UP001174419"/>
    </source>
</evidence>
<reference evidence="4" key="5">
    <citation type="submission" date="2021-03" db="EMBL/GenBank/DDBJ databases">
        <authorList>
            <person name="Ma J."/>
        </authorList>
    </citation>
    <scope>NUCLEOTIDE SEQUENCE</scope>
    <source>
        <strain evidence="4">GX5</strain>
    </source>
</reference>
<dbReference type="EMBL" id="CP071770">
    <property type="protein sequence ID" value="QTD61856.1"/>
    <property type="molecule type" value="Genomic_DNA"/>
</dbReference>
<dbReference type="EMBL" id="JACANG010000033">
    <property type="protein sequence ID" value="MDM1719926.1"/>
    <property type="molecule type" value="Genomic_DNA"/>
</dbReference>
<name>A0AAP4M469_9GAMM</name>
<reference evidence="5" key="1">
    <citation type="submission" date="2019-11" db="EMBL/GenBank/DDBJ databases">
        <title>Escherichia coli 1916D6.</title>
        <authorList>
            <person name="Yao H."/>
            <person name="Du X."/>
            <person name="Yu R."/>
            <person name="Li A."/>
        </authorList>
    </citation>
    <scope>NUCLEOTIDE SEQUENCE [LARGE SCALE GENOMIC DNA]</scope>
    <source>
        <strain evidence="5">19110F47</strain>
    </source>
</reference>
<organism evidence="2 7">
    <name type="scientific">Acinetobacter towneri</name>
    <dbReference type="NCBI Taxonomy" id="202956"/>
    <lineage>
        <taxon>Bacteria</taxon>
        <taxon>Pseudomonadati</taxon>
        <taxon>Pseudomonadota</taxon>
        <taxon>Gammaproteobacteria</taxon>
        <taxon>Moraxellales</taxon>
        <taxon>Moraxellaceae</taxon>
        <taxon>Acinetobacter</taxon>
    </lineage>
</organism>
<keyword evidence="6" id="KW-1185">Reference proteome</keyword>
<accession>A0AAP4M469</accession>
<gene>
    <name evidence="3" type="ORF">GJD93_14235</name>
    <name evidence="2" type="ORF">HX110_12525</name>
    <name evidence="4" type="ORF">J4G45_01240</name>
</gene>
<keyword evidence="1" id="KW-0472">Membrane</keyword>
<dbReference type="Proteomes" id="UP000405075">
    <property type="component" value="Chromosome"/>
</dbReference>
<dbReference type="Proteomes" id="UP000663954">
    <property type="component" value="Chromosome"/>
</dbReference>
<feature type="transmembrane region" description="Helical" evidence="1">
    <location>
        <begin position="6"/>
        <end position="28"/>
    </location>
</feature>
<keyword evidence="1" id="KW-0812">Transmembrane</keyword>
<keyword evidence="1" id="KW-1133">Transmembrane helix</keyword>
<dbReference type="NCBIfam" id="NF033493">
    <property type="entry name" value="MetS_like_NSS"/>
    <property type="match status" value="1"/>
</dbReference>
<dbReference type="Proteomes" id="UP001174419">
    <property type="component" value="Unassembled WGS sequence"/>
</dbReference>
<dbReference type="Pfam" id="PF16951">
    <property type="entry name" value="MaAIMP_sms"/>
    <property type="match status" value="1"/>
</dbReference>
<proteinExistence type="predicted"/>
<evidence type="ECO:0000313" key="2">
    <source>
        <dbReference type="EMBL" id="MDM1719926.1"/>
    </source>
</evidence>
<reference evidence="4 6" key="3">
    <citation type="journal article" date="2020" name="Front. Cell. Infect. Microbiol.">
        <title>Characterization of Three Porcine Acinetobacter towneri Strains Co-Harboring tet(X3) and bla OXA-58.</title>
        <authorList>
            <person name="Ma J."/>
            <person name="Wang J."/>
            <person name="Feng J."/>
            <person name="Liu Y."/>
            <person name="Yang B."/>
            <person name="Li R."/>
            <person name="Bai L."/>
            <person name="He T."/>
            <person name="Wang X."/>
            <person name="Yang Z."/>
        </authorList>
    </citation>
    <scope>NUCLEOTIDE SEQUENCE [LARGE SCALE GENOMIC DNA]</scope>
    <source>
        <strain evidence="4 6">GX5</strain>
    </source>
</reference>
<evidence type="ECO:0000313" key="6">
    <source>
        <dbReference type="Proteomes" id="UP000663954"/>
    </source>
</evidence>
<reference evidence="2" key="4">
    <citation type="submission" date="2020-06" db="EMBL/GenBank/DDBJ databases">
        <authorList>
            <person name="Dong N."/>
        </authorList>
    </citation>
    <scope>NUCLEOTIDE SEQUENCE</scope>
    <source>
        <strain evidence="2">DF49-4</strain>
    </source>
</reference>
<evidence type="ECO:0000256" key="1">
    <source>
        <dbReference type="SAM" id="Phobius"/>
    </source>
</evidence>
<evidence type="ECO:0000313" key="3">
    <source>
        <dbReference type="EMBL" id="QGM28753.1"/>
    </source>
</evidence>
<sequence>MNTSALVMLIISTVVLWGGLVLAMIHLIKNPDELED</sequence>
<protein>
    <submittedName>
        <fullName evidence="2">Methionine/alanine import family NSS transporter small subunit</fullName>
    </submittedName>
</protein>
<evidence type="ECO:0000313" key="4">
    <source>
        <dbReference type="EMBL" id="QTD61856.1"/>
    </source>
</evidence>
<reference evidence="2" key="6">
    <citation type="journal article" date="2022" name="Sci. Total Environ.">
        <title>Prevalence, transmission, and molecular epidemiology of tet(X)-positive bacteria among humans, animals, and environmental niches in China: An epidemiological, and genomic-based study.</title>
        <authorList>
            <person name="Dong N."/>
            <person name="Zeng Y."/>
            <person name="Cai C."/>
            <person name="Sun C."/>
            <person name="Lu J."/>
            <person name="Liu C."/>
            <person name="Zhou H."/>
            <person name="Sun Q."/>
            <person name="Shu L."/>
            <person name="Wang H."/>
            <person name="Wang Y."/>
            <person name="Wang S."/>
            <person name="Wu C."/>
            <person name="Chan E.W."/>
            <person name="Chen G."/>
            <person name="Shen Z."/>
            <person name="Chen S."/>
            <person name="Zhang R."/>
        </authorList>
    </citation>
    <scope>NUCLEOTIDE SEQUENCE</scope>
    <source>
        <strain evidence="2">DF49-4</strain>
    </source>
</reference>
<reference evidence="3" key="2">
    <citation type="submission" date="2019-11" db="EMBL/GenBank/DDBJ databases">
        <authorList>
            <person name="Yao H."/>
            <person name="Du X."/>
            <person name="Yu R."/>
            <person name="Li A."/>
        </authorList>
    </citation>
    <scope>NUCLEOTIDE SEQUENCE</scope>
    <source>
        <strain evidence="3">19110F47</strain>
    </source>
</reference>
<dbReference type="GeneID" id="64221909"/>
<dbReference type="AlphaFoldDB" id="A0AAP4M469"/>
<dbReference type="EMBL" id="CP046045">
    <property type="protein sequence ID" value="QGM28753.1"/>
    <property type="molecule type" value="Genomic_DNA"/>
</dbReference>
<dbReference type="InterPro" id="IPR031596">
    <property type="entry name" value="MaAIMP_sms"/>
</dbReference>